<keyword evidence="3" id="KW-1185">Reference proteome</keyword>
<accession>A0AAQ3S1W3</accession>
<evidence type="ECO:0000313" key="2">
    <source>
        <dbReference type="EMBL" id="WVZ16239.1"/>
    </source>
</evidence>
<protein>
    <submittedName>
        <fullName evidence="2">Uncharacterized protein</fullName>
    </submittedName>
</protein>
<dbReference type="Proteomes" id="UP001374535">
    <property type="component" value="Chromosome 3"/>
</dbReference>
<gene>
    <name evidence="2" type="ORF">V8G54_009221</name>
</gene>
<sequence length="115" mass="12711">WEFPNQYVTEPTDGSSSGSYLSVSRKDGSIKLIDEISESNTIRVPKIFTIYGVAGMLRLLEGNVLSLALFVLEAMDRWIDLTSLNMMKPIKLNLPYQVVSIVSGALNDVAAKNMI</sequence>
<dbReference type="AlphaFoldDB" id="A0AAQ3S1W3"/>
<organism evidence="2 3">
    <name type="scientific">Vigna mungo</name>
    <name type="common">Black gram</name>
    <name type="synonym">Phaseolus mungo</name>
    <dbReference type="NCBI Taxonomy" id="3915"/>
    <lineage>
        <taxon>Eukaryota</taxon>
        <taxon>Viridiplantae</taxon>
        <taxon>Streptophyta</taxon>
        <taxon>Embryophyta</taxon>
        <taxon>Tracheophyta</taxon>
        <taxon>Spermatophyta</taxon>
        <taxon>Magnoliopsida</taxon>
        <taxon>eudicotyledons</taxon>
        <taxon>Gunneridae</taxon>
        <taxon>Pentapetalae</taxon>
        <taxon>rosids</taxon>
        <taxon>fabids</taxon>
        <taxon>Fabales</taxon>
        <taxon>Fabaceae</taxon>
        <taxon>Papilionoideae</taxon>
        <taxon>50 kb inversion clade</taxon>
        <taxon>NPAAA clade</taxon>
        <taxon>indigoferoid/millettioid clade</taxon>
        <taxon>Phaseoleae</taxon>
        <taxon>Vigna</taxon>
    </lineage>
</organism>
<evidence type="ECO:0000256" key="1">
    <source>
        <dbReference type="SAM" id="MobiDB-lite"/>
    </source>
</evidence>
<feature type="region of interest" description="Disordered" evidence="1">
    <location>
        <begin position="1"/>
        <end position="23"/>
    </location>
</feature>
<dbReference type="EMBL" id="CP144698">
    <property type="protein sequence ID" value="WVZ16239.1"/>
    <property type="molecule type" value="Genomic_DNA"/>
</dbReference>
<evidence type="ECO:0000313" key="3">
    <source>
        <dbReference type="Proteomes" id="UP001374535"/>
    </source>
</evidence>
<name>A0AAQ3S1W3_VIGMU</name>
<feature type="non-terminal residue" evidence="2">
    <location>
        <position position="1"/>
    </location>
</feature>
<proteinExistence type="predicted"/>
<reference evidence="2 3" key="1">
    <citation type="journal article" date="2023" name="Life. Sci Alliance">
        <title>Evolutionary insights into 3D genome organization and epigenetic landscape of Vigna mungo.</title>
        <authorList>
            <person name="Junaid A."/>
            <person name="Singh B."/>
            <person name="Bhatia S."/>
        </authorList>
    </citation>
    <scope>NUCLEOTIDE SEQUENCE [LARGE SCALE GENOMIC DNA]</scope>
    <source>
        <strain evidence="2">Urdbean</strain>
    </source>
</reference>
<feature type="compositionally biased region" description="Polar residues" evidence="1">
    <location>
        <begin position="1"/>
        <end position="14"/>
    </location>
</feature>